<comment type="caution">
    <text evidence="2">The sequence shown here is derived from an EMBL/GenBank/DDBJ whole genome shotgun (WGS) entry which is preliminary data.</text>
</comment>
<proteinExistence type="predicted"/>
<gene>
    <name evidence="2" type="ORF">PLEPLA_LOCUS30811</name>
</gene>
<dbReference type="AlphaFoldDB" id="A0A9N7YX22"/>
<sequence>MDPKELRYKQRRKEKRVNDRERRRRRRRRRSDDVEVRDMHEGLEAVASPTVIKWRSVTALLEMSWPQLSSAAALLPLARRVEKMTEQQTKLQEVALLPDRKLKVQSQTSGSQLCLGFFLCPQATSFYHETRGG</sequence>
<keyword evidence="3" id="KW-1185">Reference proteome</keyword>
<reference evidence="2" key="1">
    <citation type="submission" date="2020-03" db="EMBL/GenBank/DDBJ databases">
        <authorList>
            <person name="Weist P."/>
        </authorList>
    </citation>
    <scope>NUCLEOTIDE SEQUENCE</scope>
</reference>
<dbReference type="EMBL" id="CADEAL010003001">
    <property type="protein sequence ID" value="CAB1443095.1"/>
    <property type="molecule type" value="Genomic_DNA"/>
</dbReference>
<evidence type="ECO:0000313" key="3">
    <source>
        <dbReference type="Proteomes" id="UP001153269"/>
    </source>
</evidence>
<evidence type="ECO:0000313" key="2">
    <source>
        <dbReference type="EMBL" id="CAB1443095.1"/>
    </source>
</evidence>
<evidence type="ECO:0000256" key="1">
    <source>
        <dbReference type="SAM" id="MobiDB-lite"/>
    </source>
</evidence>
<feature type="region of interest" description="Disordered" evidence="1">
    <location>
        <begin position="1"/>
        <end position="39"/>
    </location>
</feature>
<dbReference type="Proteomes" id="UP001153269">
    <property type="component" value="Unassembled WGS sequence"/>
</dbReference>
<protein>
    <submittedName>
        <fullName evidence="2">Uncharacterized protein</fullName>
    </submittedName>
</protein>
<accession>A0A9N7YX22</accession>
<name>A0A9N7YX22_PLEPL</name>
<organism evidence="2 3">
    <name type="scientific">Pleuronectes platessa</name>
    <name type="common">European plaice</name>
    <dbReference type="NCBI Taxonomy" id="8262"/>
    <lineage>
        <taxon>Eukaryota</taxon>
        <taxon>Metazoa</taxon>
        <taxon>Chordata</taxon>
        <taxon>Craniata</taxon>
        <taxon>Vertebrata</taxon>
        <taxon>Euteleostomi</taxon>
        <taxon>Actinopterygii</taxon>
        <taxon>Neopterygii</taxon>
        <taxon>Teleostei</taxon>
        <taxon>Neoteleostei</taxon>
        <taxon>Acanthomorphata</taxon>
        <taxon>Carangaria</taxon>
        <taxon>Pleuronectiformes</taxon>
        <taxon>Pleuronectoidei</taxon>
        <taxon>Pleuronectidae</taxon>
        <taxon>Pleuronectes</taxon>
    </lineage>
</organism>
<feature type="compositionally biased region" description="Basic and acidic residues" evidence="1">
    <location>
        <begin position="30"/>
        <end position="39"/>
    </location>
</feature>